<evidence type="ECO:0000313" key="2">
    <source>
        <dbReference type="EMBL" id="MDB1999581.1"/>
    </source>
</evidence>
<gene>
    <name evidence="1" type="ORF">K5I21_19075</name>
    <name evidence="2" type="ORF">PM006_05160</name>
</gene>
<organism evidence="1 3">
    <name type="scientific">Clostridium symbiosum</name>
    <name type="common">Bacteroides symbiosus</name>
    <dbReference type="NCBI Taxonomy" id="1512"/>
    <lineage>
        <taxon>Bacteria</taxon>
        <taxon>Bacillati</taxon>
        <taxon>Bacillota</taxon>
        <taxon>Clostridia</taxon>
        <taxon>Lachnospirales</taxon>
        <taxon>Lachnospiraceae</taxon>
        <taxon>Otoolea</taxon>
    </lineage>
</organism>
<comment type="caution">
    <text evidence="1">The sequence shown here is derived from an EMBL/GenBank/DDBJ whole genome shotgun (WGS) entry which is preliminary data.</text>
</comment>
<sequence>MNDRNTEVLEQYELEIKAFRRGRGAWVCETDKGLKLLREYKGTVKRLEFEEEVLRSLQEGGSCFVDQYIRNKEGELLSTAGDGCRYVVKDWFSDRECNIRDEEEITGAVSQIARLHKALRKIETKDDWNLGSILSEPMTEEMERHNRELRRTRNFISSKRKKSDFELCVMGNFSMFYEQALEACEGLGRMVSETGAPEHYLCHGELNQHHILMGPGYTAVIEFNKMHLGVQVADLYHFIRKAMEKHGWNMKLGMRLLNSYDRVLTMGEKEREYLYYLFLYPEKYWKQLNFYYNANKAWIPSRNVEKLQNLEIQQKDRNEFLKHIR</sequence>
<evidence type="ECO:0000313" key="3">
    <source>
        <dbReference type="Proteomes" id="UP001203136"/>
    </source>
</evidence>
<evidence type="ECO:0000313" key="1">
    <source>
        <dbReference type="EMBL" id="MCK0087931.1"/>
    </source>
</evidence>
<name>A0AAW6AQ71_CLOSY</name>
<dbReference type="Proteomes" id="UP001203136">
    <property type="component" value="Unassembled WGS sequence"/>
</dbReference>
<protein>
    <submittedName>
        <fullName evidence="1">Spore coat protein CotS</fullName>
    </submittedName>
</protein>
<dbReference type="GO" id="GO:0042601">
    <property type="term" value="C:endospore-forming forespore"/>
    <property type="evidence" value="ECO:0007669"/>
    <property type="project" value="TreeGrafter"/>
</dbReference>
<dbReference type="AlphaFoldDB" id="A0AAW6AQ71"/>
<dbReference type="InterPro" id="IPR047175">
    <property type="entry name" value="CotS-like"/>
</dbReference>
<dbReference type="Proteomes" id="UP001300871">
    <property type="component" value="Unassembled WGS sequence"/>
</dbReference>
<dbReference type="RefSeq" id="WP_003502638.1">
    <property type="nucleotide sequence ID" value="NZ_BAABZD010000008.1"/>
</dbReference>
<dbReference type="InterPro" id="IPR011009">
    <property type="entry name" value="Kinase-like_dom_sf"/>
</dbReference>
<dbReference type="Gene3D" id="3.90.1200.10">
    <property type="match status" value="1"/>
</dbReference>
<keyword evidence="1" id="KW-0946">Virion</keyword>
<reference evidence="2" key="2">
    <citation type="submission" date="2023-01" db="EMBL/GenBank/DDBJ databases">
        <title>Human gut microbiome strain richness.</title>
        <authorList>
            <person name="Chen-Liaw A."/>
        </authorList>
    </citation>
    <scope>NUCLEOTIDE SEQUENCE</scope>
    <source>
        <strain evidence="2">B1_m1001713B170214d0_201011</strain>
    </source>
</reference>
<dbReference type="EMBL" id="JAINVB010000001">
    <property type="protein sequence ID" value="MCK0087931.1"/>
    <property type="molecule type" value="Genomic_DNA"/>
</dbReference>
<proteinExistence type="predicted"/>
<dbReference type="PANTHER" id="PTHR39179">
    <property type="entry name" value="SPORE COAT PROTEIN I"/>
    <property type="match status" value="1"/>
</dbReference>
<accession>A0AAW6AQ71</accession>
<dbReference type="SUPFAM" id="SSF56112">
    <property type="entry name" value="Protein kinase-like (PK-like)"/>
    <property type="match status" value="1"/>
</dbReference>
<dbReference type="Gene3D" id="3.30.200.20">
    <property type="entry name" value="Phosphorylase Kinase, domain 1"/>
    <property type="match status" value="1"/>
</dbReference>
<dbReference type="GeneID" id="57969093"/>
<reference evidence="1" key="1">
    <citation type="journal article" date="2022" name="Cell Host Microbe">
        <title>Colonization of the live biotherapeutic product VE303 and modulation of the microbiota and metabolites in healthy volunteers.</title>
        <authorList>
            <person name="Dsouza M."/>
            <person name="Menon R."/>
            <person name="Crossette E."/>
            <person name="Bhattarai S.K."/>
            <person name="Schneider J."/>
            <person name="Kim Y.G."/>
            <person name="Reddy S."/>
            <person name="Caballero S."/>
            <person name="Felix C."/>
            <person name="Cornacchione L."/>
            <person name="Hendrickson J."/>
            <person name="Watson A.R."/>
            <person name="Minot S.S."/>
            <person name="Greenfield N."/>
            <person name="Schopf L."/>
            <person name="Szabady R."/>
            <person name="Patarroyo J."/>
            <person name="Smith W."/>
            <person name="Harrison P."/>
            <person name="Kuijper E.J."/>
            <person name="Kelly C.P."/>
            <person name="Olle B."/>
            <person name="Bobilev D."/>
            <person name="Silber J.L."/>
            <person name="Bucci V."/>
            <person name="Roberts B."/>
            <person name="Faith J."/>
            <person name="Norman J.M."/>
        </authorList>
    </citation>
    <scope>NUCLEOTIDE SEQUENCE</scope>
    <source>
        <strain evidence="1">VE303-04</strain>
    </source>
</reference>
<dbReference type="PANTHER" id="PTHR39179:SF3">
    <property type="entry name" value="COTS-RELATED PROTEIN"/>
    <property type="match status" value="1"/>
</dbReference>
<keyword evidence="1" id="KW-0167">Capsid protein</keyword>
<dbReference type="EMBL" id="JAQLGM010000008">
    <property type="protein sequence ID" value="MDB1999581.1"/>
    <property type="molecule type" value="Genomic_DNA"/>
</dbReference>